<dbReference type="Proteomes" id="UP000737171">
    <property type="component" value="Unassembled WGS sequence"/>
</dbReference>
<proteinExistence type="predicted"/>
<dbReference type="InterPro" id="IPR000408">
    <property type="entry name" value="Reg_chr_condens"/>
</dbReference>
<dbReference type="InterPro" id="IPR051553">
    <property type="entry name" value="Ran_GTPase-activating"/>
</dbReference>
<dbReference type="PANTHER" id="PTHR45982:SF1">
    <property type="entry name" value="REGULATOR OF CHROMOSOME CONDENSATION"/>
    <property type="match status" value="1"/>
</dbReference>
<protein>
    <recommendedName>
        <fullName evidence="3">RCC1-like domain-containing protein</fullName>
    </recommendedName>
</protein>
<dbReference type="PANTHER" id="PTHR45982">
    <property type="entry name" value="REGULATOR OF CHROMOSOME CONDENSATION"/>
    <property type="match status" value="1"/>
</dbReference>
<dbReference type="PRINTS" id="PR00633">
    <property type="entry name" value="RCCNDNSATION"/>
</dbReference>
<sequence length="492" mass="49822">MRSLETSATGSAMHDQGARIRAGSRALRRLLATLLLGGALEAVIAAPRVPDATALFDWAEEAYAGYFPSHQANQSLAPYVYRCYPETGNCVGVAGTGVWILGPIAGSATVPAYVGELAAFACLVYPASCTTGPRRTPRIAGGYNALSSMAIKADGSIWTWGSNLSGQFGDGTAKGATQWLPKQVMGPGTAIGVVLGVGHSSVIGSQGTVLAAGSNSGGTLGNGSFLGEQLSFGPVTVTSAAVHLSSADTRQAVIRSDGSVWRWGMSATGMPSDATNKAVRMGSFNDAVDVAHTQQAIFIVRADGSVWFWGLNEYGLGAGAVAAGATTGAQPVQIPGLDGVIGIAGGAQHVLALKQDGTVWSWGRNNAGQLGLSTATTQSSVPAPVPGIADVVAMSAGALQSIVVHRDGGVSGWGHNAGKLCLGTDTAIEPPTRVPGLDAVTDVAAVSSRGTLLVRTDGTVWACGANQLGVLGLGEFVTKVLVPTPVPGLNLH</sequence>
<keyword evidence="2" id="KW-0677">Repeat</keyword>
<dbReference type="Pfam" id="PF25390">
    <property type="entry name" value="WD40_RLD"/>
    <property type="match status" value="1"/>
</dbReference>
<dbReference type="RefSeq" id="WP_173122433.1">
    <property type="nucleotide sequence ID" value="NZ_JABRWJ010000003.1"/>
</dbReference>
<dbReference type="InterPro" id="IPR009091">
    <property type="entry name" value="RCC1/BLIP-II"/>
</dbReference>
<dbReference type="Gene3D" id="2.130.10.30">
    <property type="entry name" value="Regulator of chromosome condensation 1/beta-lactamase-inhibitor protein II"/>
    <property type="match status" value="2"/>
</dbReference>
<dbReference type="SUPFAM" id="SSF50985">
    <property type="entry name" value="RCC1/BLIP-II"/>
    <property type="match status" value="2"/>
</dbReference>
<reference evidence="4 5" key="1">
    <citation type="submission" date="2020-05" db="EMBL/GenBank/DDBJ databases">
        <title>Aquincola sp. isolate from soil.</title>
        <authorList>
            <person name="Han J."/>
            <person name="Kim D.-U."/>
        </authorList>
    </citation>
    <scope>NUCLEOTIDE SEQUENCE [LARGE SCALE GENOMIC DNA]</scope>
    <source>
        <strain evidence="4 5">S2</strain>
    </source>
</reference>
<accession>A0ABX2EFE6</accession>
<evidence type="ECO:0000256" key="2">
    <source>
        <dbReference type="ARBA" id="ARBA00022737"/>
    </source>
</evidence>
<organism evidence="4 5">
    <name type="scientific">Pseudaquabacterium terrae</name>
    <dbReference type="NCBI Taxonomy" id="2732868"/>
    <lineage>
        <taxon>Bacteria</taxon>
        <taxon>Pseudomonadati</taxon>
        <taxon>Pseudomonadota</taxon>
        <taxon>Betaproteobacteria</taxon>
        <taxon>Burkholderiales</taxon>
        <taxon>Sphaerotilaceae</taxon>
        <taxon>Pseudaquabacterium</taxon>
    </lineage>
</organism>
<dbReference type="Pfam" id="PF00415">
    <property type="entry name" value="RCC1"/>
    <property type="match status" value="1"/>
</dbReference>
<gene>
    <name evidence="4" type="ORF">HLB44_09975</name>
</gene>
<feature type="domain" description="RCC1-like" evidence="3">
    <location>
        <begin position="146"/>
        <end position="445"/>
    </location>
</feature>
<evidence type="ECO:0000313" key="5">
    <source>
        <dbReference type="Proteomes" id="UP000737171"/>
    </source>
</evidence>
<keyword evidence="5" id="KW-1185">Reference proteome</keyword>
<name>A0ABX2EFE6_9BURK</name>
<dbReference type="PROSITE" id="PS50012">
    <property type="entry name" value="RCC1_3"/>
    <property type="match status" value="3"/>
</dbReference>
<evidence type="ECO:0000259" key="3">
    <source>
        <dbReference type="Pfam" id="PF25390"/>
    </source>
</evidence>
<keyword evidence="1" id="KW-0344">Guanine-nucleotide releasing factor</keyword>
<evidence type="ECO:0000313" key="4">
    <source>
        <dbReference type="EMBL" id="NRF67311.1"/>
    </source>
</evidence>
<dbReference type="InterPro" id="IPR058923">
    <property type="entry name" value="RCC1-like_dom"/>
</dbReference>
<comment type="caution">
    <text evidence="4">The sequence shown here is derived from an EMBL/GenBank/DDBJ whole genome shotgun (WGS) entry which is preliminary data.</text>
</comment>
<dbReference type="EMBL" id="JABRWJ010000003">
    <property type="protein sequence ID" value="NRF67311.1"/>
    <property type="molecule type" value="Genomic_DNA"/>
</dbReference>
<evidence type="ECO:0000256" key="1">
    <source>
        <dbReference type="ARBA" id="ARBA00022658"/>
    </source>
</evidence>